<feature type="compositionally biased region" description="Basic and acidic residues" evidence="1">
    <location>
        <begin position="37"/>
        <end position="48"/>
    </location>
</feature>
<accession>A0A4Y2VYA6</accession>
<proteinExistence type="predicted"/>
<sequence length="64" mass="7110">TLMDRMLEPDVLMRATILEVDRSLWLQTRDSVIPNMSKKENGPSDDGKGTQVSPDSLGMVFGTE</sequence>
<keyword evidence="3" id="KW-1185">Reference proteome</keyword>
<gene>
    <name evidence="2" type="ORF">AVEN_61747_1</name>
</gene>
<dbReference type="Proteomes" id="UP000499080">
    <property type="component" value="Unassembled WGS sequence"/>
</dbReference>
<evidence type="ECO:0000313" key="3">
    <source>
        <dbReference type="Proteomes" id="UP000499080"/>
    </source>
</evidence>
<dbReference type="EMBL" id="BGPR01052461">
    <property type="protein sequence ID" value="GBO29286.1"/>
    <property type="molecule type" value="Genomic_DNA"/>
</dbReference>
<dbReference type="AlphaFoldDB" id="A0A4Y2VYA6"/>
<evidence type="ECO:0000256" key="1">
    <source>
        <dbReference type="SAM" id="MobiDB-lite"/>
    </source>
</evidence>
<feature type="region of interest" description="Disordered" evidence="1">
    <location>
        <begin position="34"/>
        <end position="64"/>
    </location>
</feature>
<organism evidence="2 3">
    <name type="scientific">Araneus ventricosus</name>
    <name type="common">Orbweaver spider</name>
    <name type="synonym">Epeira ventricosa</name>
    <dbReference type="NCBI Taxonomy" id="182803"/>
    <lineage>
        <taxon>Eukaryota</taxon>
        <taxon>Metazoa</taxon>
        <taxon>Ecdysozoa</taxon>
        <taxon>Arthropoda</taxon>
        <taxon>Chelicerata</taxon>
        <taxon>Arachnida</taxon>
        <taxon>Araneae</taxon>
        <taxon>Araneomorphae</taxon>
        <taxon>Entelegynae</taxon>
        <taxon>Araneoidea</taxon>
        <taxon>Araneidae</taxon>
        <taxon>Araneus</taxon>
    </lineage>
</organism>
<dbReference type="OrthoDB" id="504170at2759"/>
<comment type="caution">
    <text evidence="2">The sequence shown here is derived from an EMBL/GenBank/DDBJ whole genome shotgun (WGS) entry which is preliminary data.</text>
</comment>
<name>A0A4Y2VYA6_ARAVE</name>
<protein>
    <submittedName>
        <fullName evidence="2">Uncharacterized protein</fullName>
    </submittedName>
</protein>
<reference evidence="2 3" key="1">
    <citation type="journal article" date="2019" name="Sci. Rep.">
        <title>Orb-weaving spider Araneus ventricosus genome elucidates the spidroin gene catalogue.</title>
        <authorList>
            <person name="Kono N."/>
            <person name="Nakamura H."/>
            <person name="Ohtoshi R."/>
            <person name="Moran D.A.P."/>
            <person name="Shinohara A."/>
            <person name="Yoshida Y."/>
            <person name="Fujiwara M."/>
            <person name="Mori M."/>
            <person name="Tomita M."/>
            <person name="Arakawa K."/>
        </authorList>
    </citation>
    <scope>NUCLEOTIDE SEQUENCE [LARGE SCALE GENOMIC DNA]</scope>
</reference>
<feature type="non-terminal residue" evidence="2">
    <location>
        <position position="1"/>
    </location>
</feature>
<evidence type="ECO:0000313" key="2">
    <source>
        <dbReference type="EMBL" id="GBO29286.1"/>
    </source>
</evidence>